<gene>
    <name evidence="1" type="ORF">LMG29542_05520</name>
</gene>
<proteinExistence type="predicted"/>
<name>A0A6J5ELV3_9BURK</name>
<keyword evidence="2" id="KW-1185">Reference proteome</keyword>
<dbReference type="EMBL" id="CADIKH010000032">
    <property type="protein sequence ID" value="CAB3767163.1"/>
    <property type="molecule type" value="Genomic_DNA"/>
</dbReference>
<sequence>MENLAGVNLSVNLEIIPNEVSLTLMEETRVVTVLINNADVKQPR</sequence>
<evidence type="ECO:0000313" key="2">
    <source>
        <dbReference type="Proteomes" id="UP000494363"/>
    </source>
</evidence>
<reference evidence="1 2" key="1">
    <citation type="submission" date="2020-04" db="EMBL/GenBank/DDBJ databases">
        <authorList>
            <person name="De Canck E."/>
        </authorList>
    </citation>
    <scope>NUCLEOTIDE SEQUENCE [LARGE SCALE GENOMIC DNA]</scope>
    <source>
        <strain evidence="1 2">LMG 29542</strain>
    </source>
</reference>
<organism evidence="1 2">
    <name type="scientific">Paraburkholderia humisilvae</name>
    <dbReference type="NCBI Taxonomy" id="627669"/>
    <lineage>
        <taxon>Bacteria</taxon>
        <taxon>Pseudomonadati</taxon>
        <taxon>Pseudomonadota</taxon>
        <taxon>Betaproteobacteria</taxon>
        <taxon>Burkholderiales</taxon>
        <taxon>Burkholderiaceae</taxon>
        <taxon>Paraburkholderia</taxon>
    </lineage>
</organism>
<dbReference type="AlphaFoldDB" id="A0A6J5ELV3"/>
<protein>
    <submittedName>
        <fullName evidence="1">Uncharacterized protein</fullName>
    </submittedName>
</protein>
<dbReference type="Proteomes" id="UP000494363">
    <property type="component" value="Unassembled WGS sequence"/>
</dbReference>
<accession>A0A6J5ELV3</accession>
<evidence type="ECO:0000313" key="1">
    <source>
        <dbReference type="EMBL" id="CAB3767163.1"/>
    </source>
</evidence>